<evidence type="ECO:0000313" key="11">
    <source>
        <dbReference type="EMBL" id="CDZ94935.1"/>
    </source>
</evidence>
<evidence type="ECO:0000256" key="5">
    <source>
        <dbReference type="ARBA" id="ARBA00022984"/>
    </source>
</evidence>
<dbReference type="InterPro" id="IPR002477">
    <property type="entry name" value="Peptidoglycan-bd-like"/>
</dbReference>
<feature type="chain" id="PRO_5005410897" evidence="9">
    <location>
        <begin position="23"/>
        <end position="533"/>
    </location>
</feature>
<accession>A0A078LUL6</accession>
<proteinExistence type="inferred from homology"/>
<organism evidence="11 12">
    <name type="scientific">Pseudomonas saudiphocaensis</name>
    <dbReference type="NCBI Taxonomy" id="1499686"/>
    <lineage>
        <taxon>Bacteria</taxon>
        <taxon>Pseudomonadati</taxon>
        <taxon>Pseudomonadota</taxon>
        <taxon>Gammaproteobacteria</taxon>
        <taxon>Pseudomonadales</taxon>
        <taxon>Pseudomonadaceae</taxon>
        <taxon>Pseudomonas</taxon>
    </lineage>
</organism>
<comment type="pathway">
    <text evidence="1 7">Cell wall biogenesis; peptidoglycan biosynthesis.</text>
</comment>
<dbReference type="GO" id="GO:0009252">
    <property type="term" value="P:peptidoglycan biosynthetic process"/>
    <property type="evidence" value="ECO:0007669"/>
    <property type="project" value="UniProtKB-UniPathway"/>
</dbReference>
<dbReference type="STRING" id="1499686.BN1079_02265"/>
<evidence type="ECO:0000256" key="4">
    <source>
        <dbReference type="ARBA" id="ARBA00022960"/>
    </source>
</evidence>
<dbReference type="SUPFAM" id="SSF141523">
    <property type="entry name" value="L,D-transpeptidase catalytic domain-like"/>
    <property type="match status" value="1"/>
</dbReference>
<dbReference type="InterPro" id="IPR036365">
    <property type="entry name" value="PGBD-like_sf"/>
</dbReference>
<dbReference type="EMBL" id="CCSF01000001">
    <property type="protein sequence ID" value="CDZ94935.1"/>
    <property type="molecule type" value="Genomic_DNA"/>
</dbReference>
<dbReference type="GO" id="GO:0008360">
    <property type="term" value="P:regulation of cell shape"/>
    <property type="evidence" value="ECO:0007669"/>
    <property type="project" value="UniProtKB-UniRule"/>
</dbReference>
<dbReference type="Pfam" id="PF20142">
    <property type="entry name" value="Scaffold"/>
    <property type="match status" value="1"/>
</dbReference>
<dbReference type="Gene3D" id="2.40.440.10">
    <property type="entry name" value="L,D-transpeptidase catalytic domain-like"/>
    <property type="match status" value="1"/>
</dbReference>
<feature type="active site" description="Nucleophile" evidence="7">
    <location>
        <position position="454"/>
    </location>
</feature>
<evidence type="ECO:0000256" key="9">
    <source>
        <dbReference type="SAM" id="SignalP"/>
    </source>
</evidence>
<dbReference type="GO" id="GO:0071555">
    <property type="term" value="P:cell wall organization"/>
    <property type="evidence" value="ECO:0007669"/>
    <property type="project" value="UniProtKB-UniRule"/>
</dbReference>
<keyword evidence="4 7" id="KW-0133">Cell shape</keyword>
<dbReference type="OrthoDB" id="9778545at2"/>
<feature type="region of interest" description="Disordered" evidence="8">
    <location>
        <begin position="201"/>
        <end position="220"/>
    </location>
</feature>
<dbReference type="CDD" id="cd16913">
    <property type="entry name" value="YkuD_like"/>
    <property type="match status" value="1"/>
</dbReference>
<dbReference type="UniPathway" id="UPA00219"/>
<dbReference type="InterPro" id="IPR038063">
    <property type="entry name" value="Transpep_catalytic_dom"/>
</dbReference>
<dbReference type="GO" id="GO:0016740">
    <property type="term" value="F:transferase activity"/>
    <property type="evidence" value="ECO:0007669"/>
    <property type="project" value="UniProtKB-KW"/>
</dbReference>
<dbReference type="InterPro" id="IPR005490">
    <property type="entry name" value="LD_TPept_cat_dom"/>
</dbReference>
<evidence type="ECO:0000256" key="8">
    <source>
        <dbReference type="SAM" id="MobiDB-lite"/>
    </source>
</evidence>
<dbReference type="InterPro" id="IPR036366">
    <property type="entry name" value="PGBDSf"/>
</dbReference>
<dbReference type="Pfam" id="PF03734">
    <property type="entry name" value="YkuD"/>
    <property type="match status" value="1"/>
</dbReference>
<comment type="similarity">
    <text evidence="2">Belongs to the YkuD family.</text>
</comment>
<evidence type="ECO:0000256" key="1">
    <source>
        <dbReference type="ARBA" id="ARBA00004752"/>
    </source>
</evidence>
<dbReference type="AlphaFoldDB" id="A0A078LUL6"/>
<dbReference type="InterPro" id="IPR052905">
    <property type="entry name" value="LD-transpeptidase_YkuD-like"/>
</dbReference>
<dbReference type="SUPFAM" id="SSF47090">
    <property type="entry name" value="PGBD-like"/>
    <property type="match status" value="1"/>
</dbReference>
<keyword evidence="5 7" id="KW-0573">Peptidoglycan synthesis</keyword>
<evidence type="ECO:0000256" key="2">
    <source>
        <dbReference type="ARBA" id="ARBA00005992"/>
    </source>
</evidence>
<reference evidence="11 12" key="1">
    <citation type="submission" date="2014-07" db="EMBL/GenBank/DDBJ databases">
        <authorList>
            <person name="Urmite Genomes Urmite Genomes"/>
        </authorList>
    </citation>
    <scope>NUCLEOTIDE SEQUENCE [LARGE SCALE GENOMIC DNA]</scope>
    <source>
        <strain evidence="11 12">20_BN</strain>
    </source>
</reference>
<evidence type="ECO:0000256" key="3">
    <source>
        <dbReference type="ARBA" id="ARBA00022679"/>
    </source>
</evidence>
<keyword evidence="6 7" id="KW-0961">Cell wall biogenesis/degradation</keyword>
<feature type="domain" description="L,D-TPase catalytic" evidence="10">
    <location>
        <begin position="307"/>
        <end position="479"/>
    </location>
</feature>
<keyword evidence="9" id="KW-0732">Signal</keyword>
<dbReference type="Pfam" id="PF01471">
    <property type="entry name" value="PG_binding_1"/>
    <property type="match status" value="1"/>
</dbReference>
<dbReference type="Proteomes" id="UP000053902">
    <property type="component" value="Unassembled WGS sequence"/>
</dbReference>
<feature type="signal peptide" evidence="9">
    <location>
        <begin position="1"/>
        <end position="22"/>
    </location>
</feature>
<evidence type="ECO:0000313" key="12">
    <source>
        <dbReference type="Proteomes" id="UP000053902"/>
    </source>
</evidence>
<dbReference type="HOGENOM" id="CLU_020360_3_4_6"/>
<sequence length="533" mass="59583">MYKKHAFRLLVPLLLTPLLACADGSEAPGPMLGALQMLPEACGKPLADIDSQARQQLTALYARAQFEPLWTSYAQLDELLSQLNALADDGLNPATYHTEAIRHAAHTATTQPLHRECSDLLASHGYLLALQHLTHGRLPQALHEPVWRSTEDPATQRDEQLLDTAAQALKTPRLAFDKARPALEQYRNLRLAYAQLRRAERTEQPNIPSGKTLRPGMTDPRLPLLRQRLSADDYLPAAAVSPDDADTYNAVDEAALMAFQRHHGLQDDGVLGVETLAALNASADERLGQLRANLERFRWLSRDIEDQSLLVDIAGGRVIHIHHGQPLWETRAQVGRSTRQTPAIKSSVTRLTLNPTWTVPPTILREDKLPKIRENLDYLAQQNLQVLDYQGNLLDPQLIDWNNPGNILLRQAAGPDNPLGRVAIRFANPYSIYLHDTPSQGLFGRAQRATSSGCVRVESVMQLVNLLLAENEQERFERLLETGKTYEFRLSKAMPILLAYWTAEADSSGQPRYRPDIYQRDRSLLGALLAADQ</sequence>
<evidence type="ECO:0000256" key="7">
    <source>
        <dbReference type="PROSITE-ProRule" id="PRU01373"/>
    </source>
</evidence>
<dbReference type="PANTHER" id="PTHR41533:SF2">
    <property type="entry name" value="BLR7131 PROTEIN"/>
    <property type="match status" value="1"/>
</dbReference>
<protein>
    <submittedName>
        <fullName evidence="11">Putative periplasmic protein</fullName>
    </submittedName>
</protein>
<dbReference type="GO" id="GO:0004180">
    <property type="term" value="F:carboxypeptidase activity"/>
    <property type="evidence" value="ECO:0007669"/>
    <property type="project" value="UniProtKB-ARBA"/>
</dbReference>
<evidence type="ECO:0000259" key="10">
    <source>
        <dbReference type="PROSITE" id="PS52029"/>
    </source>
</evidence>
<dbReference type="Gene3D" id="1.10.101.10">
    <property type="entry name" value="PGBD-like superfamily/PGBD"/>
    <property type="match status" value="1"/>
</dbReference>
<keyword evidence="3" id="KW-0808">Transferase</keyword>
<dbReference type="PROSITE" id="PS52029">
    <property type="entry name" value="LD_TPASE"/>
    <property type="match status" value="1"/>
</dbReference>
<dbReference type="InterPro" id="IPR045380">
    <property type="entry name" value="LD_TPept_scaffold_dom"/>
</dbReference>
<keyword evidence="12" id="KW-1185">Reference proteome</keyword>
<dbReference type="PANTHER" id="PTHR41533">
    <property type="entry name" value="L,D-TRANSPEPTIDASE HI_1667-RELATED"/>
    <property type="match status" value="1"/>
</dbReference>
<gene>
    <name evidence="11" type="ORF">BN1079_02265</name>
</gene>
<name>A0A078LUL6_9PSED</name>
<dbReference type="eggNOG" id="COG2989">
    <property type="taxonomic scope" value="Bacteria"/>
</dbReference>
<evidence type="ECO:0000256" key="6">
    <source>
        <dbReference type="ARBA" id="ARBA00023316"/>
    </source>
</evidence>
<feature type="active site" description="Proton donor/acceptor" evidence="7">
    <location>
        <position position="435"/>
    </location>
</feature>
<dbReference type="RefSeq" id="WP_037024352.1">
    <property type="nucleotide sequence ID" value="NZ_CCSF01000001.1"/>
</dbReference>